<dbReference type="EMBL" id="JADYXP020000010">
    <property type="protein sequence ID" value="KAL0115819.1"/>
    <property type="molecule type" value="Genomic_DNA"/>
</dbReference>
<dbReference type="Proteomes" id="UP001430953">
    <property type="component" value="Unassembled WGS sequence"/>
</dbReference>
<sequence>MSTQCDARRNVRSHDPAIRSTDILPRHGRFQKCCMCKRRIYIKCLVLRGGGGPGRASCFSGATHRIVAFD</sequence>
<gene>
    <name evidence="1" type="ORF">PUN28_010994</name>
</gene>
<keyword evidence="2" id="KW-1185">Reference proteome</keyword>
<comment type="caution">
    <text evidence="1">The sequence shown here is derived from an EMBL/GenBank/DDBJ whole genome shotgun (WGS) entry which is preliminary data.</text>
</comment>
<dbReference type="AlphaFoldDB" id="A0AAW2FLA4"/>
<organism evidence="1 2">
    <name type="scientific">Cardiocondyla obscurior</name>
    <dbReference type="NCBI Taxonomy" id="286306"/>
    <lineage>
        <taxon>Eukaryota</taxon>
        <taxon>Metazoa</taxon>
        <taxon>Ecdysozoa</taxon>
        <taxon>Arthropoda</taxon>
        <taxon>Hexapoda</taxon>
        <taxon>Insecta</taxon>
        <taxon>Pterygota</taxon>
        <taxon>Neoptera</taxon>
        <taxon>Endopterygota</taxon>
        <taxon>Hymenoptera</taxon>
        <taxon>Apocrita</taxon>
        <taxon>Aculeata</taxon>
        <taxon>Formicoidea</taxon>
        <taxon>Formicidae</taxon>
        <taxon>Myrmicinae</taxon>
        <taxon>Cardiocondyla</taxon>
    </lineage>
</organism>
<protein>
    <submittedName>
        <fullName evidence="1">Uncharacterized protein</fullName>
    </submittedName>
</protein>
<reference evidence="1 2" key="1">
    <citation type="submission" date="2023-03" db="EMBL/GenBank/DDBJ databases">
        <title>High recombination rates correlate with genetic variation in Cardiocondyla obscurior ants.</title>
        <authorList>
            <person name="Errbii M."/>
        </authorList>
    </citation>
    <scope>NUCLEOTIDE SEQUENCE [LARGE SCALE GENOMIC DNA]</scope>
    <source>
        <strain evidence="1">Alpha-2009</strain>
        <tissue evidence="1">Whole body</tissue>
    </source>
</reference>
<evidence type="ECO:0000313" key="2">
    <source>
        <dbReference type="Proteomes" id="UP001430953"/>
    </source>
</evidence>
<name>A0AAW2FLA4_9HYME</name>
<evidence type="ECO:0000313" key="1">
    <source>
        <dbReference type="EMBL" id="KAL0115819.1"/>
    </source>
</evidence>
<proteinExistence type="predicted"/>
<accession>A0AAW2FLA4</accession>